<comment type="caution">
    <text evidence="1">The sequence shown here is derived from an EMBL/GenBank/DDBJ whole genome shotgun (WGS) entry which is preliminary data.</text>
</comment>
<accession>A0ABU0I6H5</accession>
<dbReference type="Proteomes" id="UP001235269">
    <property type="component" value="Unassembled WGS sequence"/>
</dbReference>
<reference evidence="1 2" key="1">
    <citation type="submission" date="2023-07" db="EMBL/GenBank/DDBJ databases">
        <title>Genomic Encyclopedia of Type Strains, Phase IV (KMG-IV): sequencing the most valuable type-strain genomes for metagenomic binning, comparative biology and taxonomic classification.</title>
        <authorList>
            <person name="Goeker M."/>
        </authorList>
    </citation>
    <scope>NUCLEOTIDE SEQUENCE [LARGE SCALE GENOMIC DNA]</scope>
    <source>
        <strain evidence="1 2">DSM 100301</strain>
    </source>
</reference>
<evidence type="ECO:0000313" key="1">
    <source>
        <dbReference type="EMBL" id="MDQ0453820.1"/>
    </source>
</evidence>
<keyword evidence="2" id="KW-1185">Reference proteome</keyword>
<name>A0ABU0I6H5_9HYPH</name>
<organism evidence="1 2">
    <name type="scientific">Rhizobium paknamense</name>
    <dbReference type="NCBI Taxonomy" id="1206817"/>
    <lineage>
        <taxon>Bacteria</taxon>
        <taxon>Pseudomonadati</taxon>
        <taxon>Pseudomonadota</taxon>
        <taxon>Alphaproteobacteria</taxon>
        <taxon>Hyphomicrobiales</taxon>
        <taxon>Rhizobiaceae</taxon>
        <taxon>Rhizobium/Agrobacterium group</taxon>
        <taxon>Rhizobium</taxon>
    </lineage>
</organism>
<sequence length="57" mass="6453">MQAAQWLDKKQTIKTSQQLREAIQQSILEALTLRSDESLQGFEAAVYAAEPQRPAQH</sequence>
<proteinExistence type="predicted"/>
<evidence type="ECO:0000313" key="2">
    <source>
        <dbReference type="Proteomes" id="UP001235269"/>
    </source>
</evidence>
<dbReference type="RefSeq" id="WP_307156053.1">
    <property type="nucleotide sequence ID" value="NZ_JAUSWH010000001.1"/>
</dbReference>
<protein>
    <submittedName>
        <fullName evidence="1">Uncharacterized protein</fullName>
    </submittedName>
</protein>
<dbReference type="EMBL" id="JAUSWH010000001">
    <property type="protein sequence ID" value="MDQ0453820.1"/>
    <property type="molecule type" value="Genomic_DNA"/>
</dbReference>
<gene>
    <name evidence="1" type="ORF">QO005_000135</name>
</gene>